<evidence type="ECO:0000313" key="2">
    <source>
        <dbReference type="EMBL" id="KNE70787.1"/>
    </source>
</evidence>
<sequence>MISRPARGPRSRQLRVCQRFYRDDFLDQDDAVWREVRPFTRVPEWATRAGVPCPRPSLSAAERATVDAWPWFSVISSDCFAAVGWGKIYHRRRRGAAVGGRCAAGRRRRGPARPGGEDLENEYGTALRGMAQIPRSSFVTHHFAPSLWRWALGFGGPRLQPRRPGKGPLSRGRSDQFEVRDGRETSTLTHQAKGSGVRTFCHARWRTRMSATLNFVHSAQYSGYGSRRPLLRTSS</sequence>
<feature type="compositionally biased region" description="Basic and acidic residues" evidence="1">
    <location>
        <begin position="172"/>
        <end position="184"/>
    </location>
</feature>
<evidence type="ECO:0000256" key="1">
    <source>
        <dbReference type="SAM" id="MobiDB-lite"/>
    </source>
</evidence>
<dbReference type="EMBL" id="GG745368">
    <property type="protein sequence ID" value="KNE70787.1"/>
    <property type="molecule type" value="Genomic_DNA"/>
</dbReference>
<accession>A0A0L0T7R5</accession>
<reference evidence="2 3" key="1">
    <citation type="submission" date="2009-11" db="EMBL/GenBank/DDBJ databases">
        <title>Annotation of Allomyces macrogynus ATCC 38327.</title>
        <authorList>
            <consortium name="The Broad Institute Genome Sequencing Platform"/>
            <person name="Russ C."/>
            <person name="Cuomo C."/>
            <person name="Burger G."/>
            <person name="Gray M.W."/>
            <person name="Holland P.W.H."/>
            <person name="King N."/>
            <person name="Lang F.B.F."/>
            <person name="Roger A.J."/>
            <person name="Ruiz-Trillo I."/>
            <person name="Young S.K."/>
            <person name="Zeng Q."/>
            <person name="Gargeya S."/>
            <person name="Fitzgerald M."/>
            <person name="Haas B."/>
            <person name="Abouelleil A."/>
            <person name="Alvarado L."/>
            <person name="Arachchi H.M."/>
            <person name="Berlin A."/>
            <person name="Chapman S.B."/>
            <person name="Gearin G."/>
            <person name="Goldberg J."/>
            <person name="Griggs A."/>
            <person name="Gujja S."/>
            <person name="Hansen M."/>
            <person name="Heiman D."/>
            <person name="Howarth C."/>
            <person name="Larimer J."/>
            <person name="Lui A."/>
            <person name="MacDonald P.J.P."/>
            <person name="McCowen C."/>
            <person name="Montmayeur A."/>
            <person name="Murphy C."/>
            <person name="Neiman D."/>
            <person name="Pearson M."/>
            <person name="Priest M."/>
            <person name="Roberts A."/>
            <person name="Saif S."/>
            <person name="Shea T."/>
            <person name="Sisk P."/>
            <person name="Stolte C."/>
            <person name="Sykes S."/>
            <person name="Wortman J."/>
            <person name="Nusbaum C."/>
            <person name="Birren B."/>
        </authorList>
    </citation>
    <scope>NUCLEOTIDE SEQUENCE [LARGE SCALE GENOMIC DNA]</scope>
    <source>
        <strain evidence="2 3">ATCC 38327</strain>
    </source>
</reference>
<keyword evidence="3" id="KW-1185">Reference proteome</keyword>
<dbReference type="AlphaFoldDB" id="A0A0L0T7R5"/>
<name>A0A0L0T7R5_ALLM3</name>
<evidence type="ECO:0000313" key="3">
    <source>
        <dbReference type="Proteomes" id="UP000054350"/>
    </source>
</evidence>
<dbReference type="VEuPathDB" id="FungiDB:AMAG_20174"/>
<dbReference type="Proteomes" id="UP000054350">
    <property type="component" value="Unassembled WGS sequence"/>
</dbReference>
<organism evidence="2 3">
    <name type="scientific">Allomyces macrogynus (strain ATCC 38327)</name>
    <name type="common">Allomyces javanicus var. macrogynus</name>
    <dbReference type="NCBI Taxonomy" id="578462"/>
    <lineage>
        <taxon>Eukaryota</taxon>
        <taxon>Fungi</taxon>
        <taxon>Fungi incertae sedis</taxon>
        <taxon>Blastocladiomycota</taxon>
        <taxon>Blastocladiomycetes</taxon>
        <taxon>Blastocladiales</taxon>
        <taxon>Blastocladiaceae</taxon>
        <taxon>Allomyces</taxon>
    </lineage>
</organism>
<proteinExistence type="predicted"/>
<feature type="region of interest" description="Disordered" evidence="1">
    <location>
        <begin position="159"/>
        <end position="193"/>
    </location>
</feature>
<protein>
    <submittedName>
        <fullName evidence="2">Uncharacterized protein</fullName>
    </submittedName>
</protein>
<gene>
    <name evidence="2" type="ORF">AMAG_20174</name>
</gene>
<reference evidence="3" key="2">
    <citation type="submission" date="2009-11" db="EMBL/GenBank/DDBJ databases">
        <title>The Genome Sequence of Allomyces macrogynus strain ATCC 38327.</title>
        <authorList>
            <consortium name="The Broad Institute Genome Sequencing Platform"/>
            <person name="Russ C."/>
            <person name="Cuomo C."/>
            <person name="Shea T."/>
            <person name="Young S.K."/>
            <person name="Zeng Q."/>
            <person name="Koehrsen M."/>
            <person name="Haas B."/>
            <person name="Borodovsky M."/>
            <person name="Guigo R."/>
            <person name="Alvarado L."/>
            <person name="Berlin A."/>
            <person name="Borenstein D."/>
            <person name="Chen Z."/>
            <person name="Engels R."/>
            <person name="Freedman E."/>
            <person name="Gellesch M."/>
            <person name="Goldberg J."/>
            <person name="Griggs A."/>
            <person name="Gujja S."/>
            <person name="Heiman D."/>
            <person name="Hepburn T."/>
            <person name="Howarth C."/>
            <person name="Jen D."/>
            <person name="Larson L."/>
            <person name="Lewis B."/>
            <person name="Mehta T."/>
            <person name="Park D."/>
            <person name="Pearson M."/>
            <person name="Roberts A."/>
            <person name="Saif S."/>
            <person name="Shenoy N."/>
            <person name="Sisk P."/>
            <person name="Stolte C."/>
            <person name="Sykes S."/>
            <person name="Walk T."/>
            <person name="White J."/>
            <person name="Yandava C."/>
            <person name="Burger G."/>
            <person name="Gray M.W."/>
            <person name="Holland P.W.H."/>
            <person name="King N."/>
            <person name="Lang F.B.F."/>
            <person name="Roger A.J."/>
            <person name="Ruiz-Trillo I."/>
            <person name="Lander E."/>
            <person name="Nusbaum C."/>
        </authorList>
    </citation>
    <scope>NUCLEOTIDE SEQUENCE [LARGE SCALE GENOMIC DNA]</scope>
    <source>
        <strain evidence="3">ATCC 38327</strain>
    </source>
</reference>